<dbReference type="InParanoid" id="A0A665TGB7"/>
<name>A0A665TGB7_ECHNA</name>
<feature type="transmembrane region" description="Helical" evidence="8">
    <location>
        <begin position="191"/>
        <end position="214"/>
    </location>
</feature>
<dbReference type="GO" id="GO:0019915">
    <property type="term" value="P:lipid storage"/>
    <property type="evidence" value="ECO:0007669"/>
    <property type="project" value="InterPro"/>
</dbReference>
<keyword evidence="5 8" id="KW-1133">Transmembrane helix</keyword>
<dbReference type="HAMAP" id="MF_03230">
    <property type="entry name" value="FITM2"/>
    <property type="match status" value="1"/>
</dbReference>
<reference evidence="9" key="3">
    <citation type="submission" date="2025-09" db="UniProtKB">
        <authorList>
            <consortium name="Ensembl"/>
        </authorList>
    </citation>
    <scope>IDENTIFICATION</scope>
</reference>
<feature type="transmembrane region" description="Helical" evidence="8">
    <location>
        <begin position="20"/>
        <end position="38"/>
    </location>
</feature>
<evidence type="ECO:0000313" key="10">
    <source>
        <dbReference type="Proteomes" id="UP000472264"/>
    </source>
</evidence>
<dbReference type="GO" id="GO:0010945">
    <property type="term" value="F:coenzyme A diphosphatase activity"/>
    <property type="evidence" value="ECO:0007669"/>
    <property type="project" value="InterPro"/>
</dbReference>
<feature type="transmembrane region" description="Helical" evidence="8">
    <location>
        <begin position="221"/>
        <end position="239"/>
    </location>
</feature>
<organism evidence="9 10">
    <name type="scientific">Echeneis naucrates</name>
    <name type="common">Live sharksucker</name>
    <dbReference type="NCBI Taxonomy" id="173247"/>
    <lineage>
        <taxon>Eukaryota</taxon>
        <taxon>Metazoa</taxon>
        <taxon>Chordata</taxon>
        <taxon>Craniata</taxon>
        <taxon>Vertebrata</taxon>
        <taxon>Euteleostomi</taxon>
        <taxon>Actinopterygii</taxon>
        <taxon>Neopterygii</taxon>
        <taxon>Teleostei</taxon>
        <taxon>Neoteleostei</taxon>
        <taxon>Acanthomorphata</taxon>
        <taxon>Carangaria</taxon>
        <taxon>Carangiformes</taxon>
        <taxon>Echeneidae</taxon>
        <taxon>Echeneis</taxon>
    </lineage>
</organism>
<keyword evidence="4" id="KW-0256">Endoplasmic reticulum</keyword>
<evidence type="ECO:0000256" key="6">
    <source>
        <dbReference type="ARBA" id="ARBA00023098"/>
    </source>
</evidence>
<sequence length="260" mass="29848">MEALSVIVDKLVALWRIPVVRQNLAWIFVLISVVGSLLKELDLVPETYFSSSGNFLNVWFVKVSWGWTLLLLTPFLVLSHSSFNQNVSFLVRRLASLAVATAIWYICTETFFYIEEVTGSCFESGATDVPKKEFTSKIACRRAGFSWLGIDISGHSFILSYSALFIMEETFPMTFINTASHSKGPKLALDLLYVALNLIMIIWLFMFVCTSVYFHIMWHKLLGTLCGVLGWYLTYRIWYEKPWSPGLPQQYHSKKQKRHA</sequence>
<comment type="subcellular location">
    <subcellularLocation>
        <location evidence="1">Endoplasmic reticulum membrane</location>
        <topology evidence="1">Multi-pass membrane protein</topology>
    </subcellularLocation>
</comment>
<dbReference type="GeneID" id="115046338"/>
<dbReference type="GO" id="GO:0005789">
    <property type="term" value="C:endoplasmic reticulum membrane"/>
    <property type="evidence" value="ECO:0007669"/>
    <property type="project" value="UniProtKB-SubCell"/>
</dbReference>
<evidence type="ECO:0000256" key="2">
    <source>
        <dbReference type="ARBA" id="ARBA00022692"/>
    </source>
</evidence>
<evidence type="ECO:0000256" key="7">
    <source>
        <dbReference type="ARBA" id="ARBA00023136"/>
    </source>
</evidence>
<dbReference type="GO" id="GO:0008654">
    <property type="term" value="P:phospholipid biosynthetic process"/>
    <property type="evidence" value="ECO:0007669"/>
    <property type="project" value="TreeGrafter"/>
</dbReference>
<dbReference type="Pfam" id="PF10261">
    <property type="entry name" value="FIT"/>
    <property type="match status" value="1"/>
</dbReference>
<reference evidence="9" key="2">
    <citation type="submission" date="2025-08" db="UniProtKB">
        <authorList>
            <consortium name="Ensembl"/>
        </authorList>
    </citation>
    <scope>IDENTIFICATION</scope>
</reference>
<dbReference type="Proteomes" id="UP000472264">
    <property type="component" value="Chromosome 7"/>
</dbReference>
<dbReference type="InterPro" id="IPR019388">
    <property type="entry name" value="FIT"/>
</dbReference>
<dbReference type="Ensembl" id="ENSENLT00000009351.1">
    <property type="protein sequence ID" value="ENSENLP00000008919.1"/>
    <property type="gene ID" value="ENSENLG00000004349.1"/>
</dbReference>
<feature type="transmembrane region" description="Helical" evidence="8">
    <location>
        <begin position="58"/>
        <end position="78"/>
    </location>
</feature>
<dbReference type="OMA" id="TYRFWYL"/>
<evidence type="ECO:0000256" key="4">
    <source>
        <dbReference type="ARBA" id="ARBA00022824"/>
    </source>
</evidence>
<evidence type="ECO:0000313" key="9">
    <source>
        <dbReference type="Ensembl" id="ENSENLP00000008919.1"/>
    </source>
</evidence>
<dbReference type="CTD" id="128486"/>
<evidence type="ECO:0008006" key="11">
    <source>
        <dbReference type="Google" id="ProtNLM"/>
    </source>
</evidence>
<dbReference type="OrthoDB" id="5579088at2759"/>
<dbReference type="PANTHER" id="PTHR23129:SF1">
    <property type="entry name" value="ACYL-COENZYME A DIPHOSPHATASE FITM2"/>
    <property type="match status" value="1"/>
</dbReference>
<protein>
    <recommendedName>
        <fullName evidence="11">Fat storage inducing transmembrane protein 2</fullName>
    </recommendedName>
</protein>
<accession>A0A665TGB7</accession>
<reference evidence="9" key="1">
    <citation type="submission" date="2021-04" db="EMBL/GenBank/DDBJ databases">
        <authorList>
            <consortium name="Wellcome Sanger Institute Data Sharing"/>
        </authorList>
    </citation>
    <scope>NUCLEOTIDE SEQUENCE [LARGE SCALE GENOMIC DNA]</scope>
</reference>
<dbReference type="InterPro" id="IPR046401">
    <property type="entry name" value="FITM1/2"/>
</dbReference>
<keyword evidence="7 8" id="KW-0472">Membrane</keyword>
<evidence type="ECO:0000256" key="8">
    <source>
        <dbReference type="SAM" id="Phobius"/>
    </source>
</evidence>
<dbReference type="FunCoup" id="A0A665TGB7">
    <property type="interactions" value="770"/>
</dbReference>
<keyword evidence="10" id="KW-1185">Reference proteome</keyword>
<dbReference type="PANTHER" id="PTHR23129">
    <property type="entry name" value="ACYL-COENZYME A DIPHOSPHATASE FITM2"/>
    <property type="match status" value="1"/>
</dbReference>
<evidence type="ECO:0000256" key="1">
    <source>
        <dbReference type="ARBA" id="ARBA00004477"/>
    </source>
</evidence>
<keyword evidence="2 8" id="KW-0812">Transmembrane</keyword>
<proteinExistence type="inferred from homology"/>
<evidence type="ECO:0000256" key="3">
    <source>
        <dbReference type="ARBA" id="ARBA00022801"/>
    </source>
</evidence>
<keyword evidence="3" id="KW-0378">Hydrolase</keyword>
<dbReference type="AlphaFoldDB" id="A0A665TGB7"/>
<evidence type="ECO:0000256" key="5">
    <source>
        <dbReference type="ARBA" id="ARBA00022989"/>
    </source>
</evidence>
<gene>
    <name evidence="9" type="primary">fitm2</name>
</gene>
<keyword evidence="6" id="KW-0443">Lipid metabolism</keyword>
<dbReference type="GO" id="GO:0034389">
    <property type="term" value="P:lipid droplet organization"/>
    <property type="evidence" value="ECO:0007669"/>
    <property type="project" value="InterPro"/>
</dbReference>
<dbReference type="RefSeq" id="XP_029362505.1">
    <property type="nucleotide sequence ID" value="XM_029506645.1"/>
</dbReference>